<dbReference type="OrthoDB" id="6776439at2759"/>
<organism evidence="1 2">
    <name type="scientific">Acaulospora morrowiae</name>
    <dbReference type="NCBI Taxonomy" id="94023"/>
    <lineage>
        <taxon>Eukaryota</taxon>
        <taxon>Fungi</taxon>
        <taxon>Fungi incertae sedis</taxon>
        <taxon>Mucoromycota</taxon>
        <taxon>Glomeromycotina</taxon>
        <taxon>Glomeromycetes</taxon>
        <taxon>Diversisporales</taxon>
        <taxon>Acaulosporaceae</taxon>
        <taxon>Acaulospora</taxon>
    </lineage>
</organism>
<gene>
    <name evidence="1" type="ORF">AMORRO_LOCUS1908</name>
</gene>
<evidence type="ECO:0000313" key="2">
    <source>
        <dbReference type="Proteomes" id="UP000789342"/>
    </source>
</evidence>
<protein>
    <submittedName>
        <fullName evidence="1">1776_t:CDS:1</fullName>
    </submittedName>
</protein>
<dbReference type="Proteomes" id="UP000789342">
    <property type="component" value="Unassembled WGS sequence"/>
</dbReference>
<reference evidence="1" key="1">
    <citation type="submission" date="2021-06" db="EMBL/GenBank/DDBJ databases">
        <authorList>
            <person name="Kallberg Y."/>
            <person name="Tangrot J."/>
            <person name="Rosling A."/>
        </authorList>
    </citation>
    <scope>NUCLEOTIDE SEQUENCE</scope>
    <source>
        <strain evidence="1">CL551</strain>
    </source>
</reference>
<sequence length="141" mass="16258">MSSTSDQFYSSFANDSFAEDTCEGEHLIEEKRPKKKQKLASAPVHAYIKKLEDGTHICKICNNRWGANTSISTITRHFEKKHPLTFKDFPRNNLKFPYSFPYTSADKPCVESLDHDLLMCFIINQLPFSLVEEKSFIKLFG</sequence>
<proteinExistence type="predicted"/>
<dbReference type="EMBL" id="CAJVPV010000746">
    <property type="protein sequence ID" value="CAG8472194.1"/>
    <property type="molecule type" value="Genomic_DNA"/>
</dbReference>
<evidence type="ECO:0000313" key="1">
    <source>
        <dbReference type="EMBL" id="CAG8472194.1"/>
    </source>
</evidence>
<dbReference type="AlphaFoldDB" id="A0A9N8W614"/>
<dbReference type="InterPro" id="IPR026939">
    <property type="entry name" value="ZNF706/At2g23090_sf"/>
</dbReference>
<dbReference type="Gene3D" id="4.10.1050.10">
    <property type="entry name" value="At2g23090-like"/>
    <property type="match status" value="1"/>
</dbReference>
<name>A0A9N8W614_9GLOM</name>
<keyword evidence="2" id="KW-1185">Reference proteome</keyword>
<accession>A0A9N8W614</accession>
<comment type="caution">
    <text evidence="1">The sequence shown here is derived from an EMBL/GenBank/DDBJ whole genome shotgun (WGS) entry which is preliminary data.</text>
</comment>